<dbReference type="CDD" id="cd14798">
    <property type="entry name" value="RX-CC_like"/>
    <property type="match status" value="1"/>
</dbReference>
<dbReference type="Gene3D" id="3.80.10.10">
    <property type="entry name" value="Ribonuclease Inhibitor"/>
    <property type="match status" value="1"/>
</dbReference>
<dbReference type="OMA" id="HHEIIGA"/>
<dbReference type="InterPro" id="IPR038005">
    <property type="entry name" value="RX-like_CC"/>
</dbReference>
<keyword evidence="4" id="KW-0547">Nucleotide-binding</keyword>
<dbReference type="OrthoDB" id="634627at2759"/>
<dbReference type="Gene3D" id="1.10.10.10">
    <property type="entry name" value="Winged helix-like DNA-binding domain superfamily/Winged helix DNA-binding domain"/>
    <property type="match status" value="1"/>
</dbReference>
<evidence type="ECO:0000259" key="7">
    <source>
        <dbReference type="Pfam" id="PF00931"/>
    </source>
</evidence>
<dbReference type="InterPro" id="IPR032675">
    <property type="entry name" value="LRR_dom_sf"/>
</dbReference>
<dbReference type="Gramene" id="TraesCS2B03G0080800.1">
    <property type="protein sequence ID" value="TraesCS2B03G0080800.1.CDS"/>
    <property type="gene ID" value="TraesCS2B03G0080800"/>
</dbReference>
<keyword evidence="3" id="KW-0677">Repeat</keyword>
<dbReference type="Pfam" id="PF18052">
    <property type="entry name" value="Rx_N"/>
    <property type="match status" value="1"/>
</dbReference>
<protein>
    <recommendedName>
        <fullName evidence="13">NB-ARC domain-containing protein</fullName>
    </recommendedName>
</protein>
<feature type="domain" description="Disease resistance N-terminal" evidence="8">
    <location>
        <begin position="7"/>
        <end position="95"/>
    </location>
</feature>
<evidence type="ECO:0008006" key="13">
    <source>
        <dbReference type="Google" id="ProtNLM"/>
    </source>
</evidence>
<dbReference type="GO" id="GO:0002758">
    <property type="term" value="P:innate immune response-activating signaling pathway"/>
    <property type="evidence" value="ECO:0007669"/>
    <property type="project" value="UniProtKB-ARBA"/>
</dbReference>
<proteinExistence type="inferred from homology"/>
<dbReference type="PANTHER" id="PTHR23155">
    <property type="entry name" value="DISEASE RESISTANCE PROTEIN RP"/>
    <property type="match status" value="1"/>
</dbReference>
<keyword evidence="6" id="KW-0175">Coiled coil</keyword>
<dbReference type="Gramene" id="TraesCS2B02G038900.1">
    <property type="protein sequence ID" value="TraesCS2B02G038900.1"/>
    <property type="gene ID" value="TraesCS2B02G038900"/>
</dbReference>
<reference evidence="11" key="1">
    <citation type="submission" date="2018-08" db="EMBL/GenBank/DDBJ databases">
        <authorList>
            <person name="Rossello M."/>
        </authorList>
    </citation>
    <scope>NUCLEOTIDE SEQUENCE [LARGE SCALE GENOMIC DNA]</scope>
    <source>
        <strain evidence="11">cv. Chinese Spring</strain>
    </source>
</reference>
<dbReference type="InterPro" id="IPR058922">
    <property type="entry name" value="WHD_DRP"/>
</dbReference>
<dbReference type="Pfam" id="PF00931">
    <property type="entry name" value="NB-ARC"/>
    <property type="match status" value="1"/>
</dbReference>
<evidence type="ECO:0000259" key="8">
    <source>
        <dbReference type="Pfam" id="PF18052"/>
    </source>
</evidence>
<dbReference type="PRINTS" id="PR00364">
    <property type="entry name" value="DISEASERSIST"/>
</dbReference>
<dbReference type="SUPFAM" id="SSF52540">
    <property type="entry name" value="P-loop containing nucleoside triphosphate hydrolases"/>
    <property type="match status" value="1"/>
</dbReference>
<dbReference type="InterPro" id="IPR036388">
    <property type="entry name" value="WH-like_DNA-bd_sf"/>
</dbReference>
<organism evidence="11">
    <name type="scientific">Triticum aestivum</name>
    <name type="common">Wheat</name>
    <dbReference type="NCBI Taxonomy" id="4565"/>
    <lineage>
        <taxon>Eukaryota</taxon>
        <taxon>Viridiplantae</taxon>
        <taxon>Streptophyta</taxon>
        <taxon>Embryophyta</taxon>
        <taxon>Tracheophyta</taxon>
        <taxon>Spermatophyta</taxon>
        <taxon>Magnoliopsida</taxon>
        <taxon>Liliopsida</taxon>
        <taxon>Poales</taxon>
        <taxon>Poaceae</taxon>
        <taxon>BOP clade</taxon>
        <taxon>Pooideae</taxon>
        <taxon>Triticodae</taxon>
        <taxon>Triticeae</taxon>
        <taxon>Triticinae</taxon>
        <taxon>Triticum</taxon>
    </lineage>
</organism>
<dbReference type="GO" id="GO:0009626">
    <property type="term" value="P:plant-type hypersensitive response"/>
    <property type="evidence" value="ECO:0007669"/>
    <property type="project" value="UniProtKB-ARBA"/>
</dbReference>
<comment type="similarity">
    <text evidence="1">Belongs to the disease resistance NB-LRR family.</text>
</comment>
<evidence type="ECO:0000259" key="10">
    <source>
        <dbReference type="Pfam" id="PF23598"/>
    </source>
</evidence>
<dbReference type="SMR" id="A0A3B6BXL5"/>
<dbReference type="EnsemblPlants" id="TraesCS2B02G038900.1">
    <property type="protein sequence ID" value="TraesCS2B02G038900.1"/>
    <property type="gene ID" value="TraesCS2B02G038900"/>
</dbReference>
<evidence type="ECO:0000256" key="1">
    <source>
        <dbReference type="ARBA" id="ARBA00008894"/>
    </source>
</evidence>
<dbReference type="InterPro" id="IPR002182">
    <property type="entry name" value="NB-ARC"/>
</dbReference>
<evidence type="ECO:0000313" key="11">
    <source>
        <dbReference type="EnsemblPlants" id="TraesCS2B02G038900.1"/>
    </source>
</evidence>
<evidence type="ECO:0000256" key="3">
    <source>
        <dbReference type="ARBA" id="ARBA00022737"/>
    </source>
</evidence>
<dbReference type="GO" id="GO:0043531">
    <property type="term" value="F:ADP binding"/>
    <property type="evidence" value="ECO:0007669"/>
    <property type="project" value="InterPro"/>
</dbReference>
<evidence type="ECO:0000256" key="5">
    <source>
        <dbReference type="ARBA" id="ARBA00022821"/>
    </source>
</evidence>
<feature type="domain" description="Disease resistance protein winged helix" evidence="9">
    <location>
        <begin position="439"/>
        <end position="509"/>
    </location>
</feature>
<dbReference type="Gene3D" id="1.10.8.430">
    <property type="entry name" value="Helical domain of apoptotic protease-activating factors"/>
    <property type="match status" value="1"/>
</dbReference>
<feature type="domain" description="Disease resistance R13L4/SHOC-2-like LRR" evidence="10">
    <location>
        <begin position="556"/>
        <end position="903"/>
    </location>
</feature>
<evidence type="ECO:0000256" key="2">
    <source>
        <dbReference type="ARBA" id="ARBA00022614"/>
    </source>
</evidence>
<feature type="domain" description="NB-ARC" evidence="7">
    <location>
        <begin position="193"/>
        <end position="351"/>
    </location>
</feature>
<dbReference type="FunFam" id="1.10.10.10:FF:000322">
    <property type="entry name" value="Probable disease resistance protein At1g63360"/>
    <property type="match status" value="1"/>
</dbReference>
<reference evidence="11" key="2">
    <citation type="submission" date="2018-10" db="UniProtKB">
        <authorList>
            <consortium name="EnsemblPlants"/>
        </authorList>
    </citation>
    <scope>IDENTIFICATION</scope>
</reference>
<evidence type="ECO:0000256" key="4">
    <source>
        <dbReference type="ARBA" id="ARBA00022741"/>
    </source>
</evidence>
<accession>A0A3B6BXL5</accession>
<dbReference type="GO" id="GO:0042742">
    <property type="term" value="P:defense response to bacterium"/>
    <property type="evidence" value="ECO:0007669"/>
    <property type="project" value="UniProtKB-ARBA"/>
</dbReference>
<evidence type="ECO:0000256" key="6">
    <source>
        <dbReference type="ARBA" id="ARBA00023054"/>
    </source>
</evidence>
<dbReference type="InterPro" id="IPR055414">
    <property type="entry name" value="LRR_R13L4/SHOC2-like"/>
</dbReference>
<dbReference type="AlphaFoldDB" id="A0A3B6BXL5"/>
<dbReference type="Proteomes" id="UP000019116">
    <property type="component" value="Chromosome 2B"/>
</dbReference>
<dbReference type="Gene3D" id="3.40.50.300">
    <property type="entry name" value="P-loop containing nucleotide triphosphate hydrolases"/>
    <property type="match status" value="1"/>
</dbReference>
<dbReference type="InterPro" id="IPR042197">
    <property type="entry name" value="Apaf_helical"/>
</dbReference>
<keyword evidence="12" id="KW-1185">Reference proteome</keyword>
<sequence length="995" mass="113217">MDLATGAIGDLLPKLVELLKGEYKLKENVREGVLSLEREMRSMHAALRKVAEVPWDRLDEQVKLWAGEVRELSFDMEDVVDKFLVRVDDGSKPAPNSKKLKQLTKMMAGLFTKWKAHHEIIGAIEEINKQLQEVANMHGRYPVDNIVSSPAAVAPIDPRLRALYTEVTELVGIAGKRDQDLMKLLSEGDNVSKKKLKIISVVGSGGLGKTTLVKMVYDKIKEDFDCSAFVPVGRNGDAKKILLNILCDLDTYVGLITMLDVRQLIDKLKETLENTRYLIVIDDIRDEKPWKIIKRAFSNSNNCGSRLIMTTHIVSVAKLCCSCADDSIYQMEPLSDDDSKRLFYKRIFSHESGCPLEFEEVSIDILKKCGGVPLAIIIIAGILVINHHPKPKDEWHVLLDSIGHGHTKDPSVEEMLRILTLSYYNLPSHLKTCLLYLSMFPEYHYITKDQLIWMWIAESFIQCEDPQTSLFEIGENYFNELVNRSLIQPEYFDGFVIACRVHNSVLDLICTLSTEENFTTILNDTRDSISSKRKVRRLSLQNSIKEEHQNTHLKSARSIATFDDVDIGLMPPFSRFLFLRVLDLTECDVSDHNHLNLWELWSLLQLRYLGLYKSGISEVPEEVGKLQFLQVLDLRGNYDITELPSAITKLRRLMCLQIDFSCSRIPDGIGNMISMENLSSICGDCLGTVKDLGNVERLRHLNICFNVMSLKLEQAFVESLGKLRNIQSVHIWSLGYHNHYVFMDLLGSDWVPPQSLREFAAKFKFVFSKLPTWLRRNPSHLSQLSRLPALRDLSLETMRQDPLLVGADGFRCLTRLKLICNWAGRIVFQPEALPKTEHVDILIYFRAANGRDWFELGLENLQSLRRVIVQIRLSPGVISGDAGAEQGKATLENALRAHPNHPKVGSRDEEAIRRPIRGEEAAVIRCLNMPNKWRTSGTLCSSCTQKLLGSKSFYCYLTDIECNQGQIILCHCYPPCPQLELSIRWMPCQQLENLS</sequence>
<dbReference type="InterPro" id="IPR044974">
    <property type="entry name" value="Disease_R_plants"/>
</dbReference>
<dbReference type="Gramene" id="TraesCLE_scaffold_015114_01G000800.1">
    <property type="protein sequence ID" value="TraesCLE_scaffold_015114_01G000800.1"/>
    <property type="gene ID" value="TraesCLE_scaffold_015114_01G000800"/>
</dbReference>
<dbReference type="Gene3D" id="1.20.5.4130">
    <property type="match status" value="1"/>
</dbReference>
<keyword evidence="5" id="KW-0611">Plant defense</keyword>
<name>A0A3B6BXL5_WHEAT</name>
<dbReference type="Pfam" id="PF23559">
    <property type="entry name" value="WHD_DRP"/>
    <property type="match status" value="1"/>
</dbReference>
<dbReference type="PANTHER" id="PTHR23155:SF1116">
    <property type="entry name" value="OS12G0273300 PROTEIN"/>
    <property type="match status" value="1"/>
</dbReference>
<evidence type="ECO:0000313" key="12">
    <source>
        <dbReference type="Proteomes" id="UP000019116"/>
    </source>
</evidence>
<evidence type="ECO:0000259" key="9">
    <source>
        <dbReference type="Pfam" id="PF23559"/>
    </source>
</evidence>
<dbReference type="Pfam" id="PF23598">
    <property type="entry name" value="LRR_14"/>
    <property type="match status" value="1"/>
</dbReference>
<dbReference type="InterPro" id="IPR041118">
    <property type="entry name" value="Rx_N"/>
</dbReference>
<keyword evidence="2" id="KW-0433">Leucine-rich repeat</keyword>
<dbReference type="SUPFAM" id="SSF52058">
    <property type="entry name" value="L domain-like"/>
    <property type="match status" value="1"/>
</dbReference>
<dbReference type="STRING" id="4565.A0A3B6BXL5"/>
<dbReference type="InterPro" id="IPR027417">
    <property type="entry name" value="P-loop_NTPase"/>
</dbReference>